<evidence type="ECO:0000256" key="2">
    <source>
        <dbReference type="ARBA" id="ARBA00003949"/>
    </source>
</evidence>
<evidence type="ECO:0000259" key="15">
    <source>
        <dbReference type="PROSITE" id="PS51747"/>
    </source>
</evidence>
<keyword evidence="8 13" id="KW-0862">Zinc</keyword>
<dbReference type="PROSITE" id="PS51747">
    <property type="entry name" value="CYT_DCMP_DEAMINASES_2"/>
    <property type="match status" value="1"/>
</dbReference>
<evidence type="ECO:0000256" key="14">
    <source>
        <dbReference type="RuleBase" id="RU364006"/>
    </source>
</evidence>
<dbReference type="EMBL" id="CZBU01000002">
    <property type="protein sequence ID" value="CUQ76064.1"/>
    <property type="molecule type" value="Genomic_DNA"/>
</dbReference>
<comment type="similarity">
    <text evidence="3 14">Belongs to the cytidine and deoxycytidylate deaminase family.</text>
</comment>
<dbReference type="PANTHER" id="PTHR11644">
    <property type="entry name" value="CYTIDINE DEAMINASE"/>
    <property type="match status" value="1"/>
</dbReference>
<dbReference type="GO" id="GO:0072527">
    <property type="term" value="P:pyrimidine-containing compound metabolic process"/>
    <property type="evidence" value="ECO:0007669"/>
    <property type="project" value="UniProtKB-ARBA"/>
</dbReference>
<evidence type="ECO:0000256" key="4">
    <source>
        <dbReference type="ARBA" id="ARBA00012783"/>
    </source>
</evidence>
<reference evidence="18 21" key="2">
    <citation type="journal article" date="2019" name="Nat. Med.">
        <title>A library of human gut bacterial isolates paired with longitudinal multiomics data enables mechanistic microbiome research.</title>
        <authorList>
            <person name="Poyet M."/>
            <person name="Groussin M."/>
            <person name="Gibbons S.M."/>
            <person name="Avila-Pacheco J."/>
            <person name="Jiang X."/>
            <person name="Kearney S.M."/>
            <person name="Perrotta A.R."/>
            <person name="Berdy B."/>
            <person name="Zhao S."/>
            <person name="Lieberman T.D."/>
            <person name="Swanson P.K."/>
            <person name="Smith M."/>
            <person name="Roesemann S."/>
            <person name="Alexander J.E."/>
            <person name="Rich S.A."/>
            <person name="Livny J."/>
            <person name="Vlamakis H."/>
            <person name="Clish C."/>
            <person name="Bullock K."/>
            <person name="Deik A."/>
            <person name="Scott J."/>
            <person name="Pierce K.A."/>
            <person name="Xavier R.J."/>
            <person name="Alm E.J."/>
        </authorList>
    </citation>
    <scope>NUCLEOTIDE SEQUENCE [LARGE SCALE GENOMIC DNA]</scope>
    <source>
        <strain evidence="18 21">BIOML-A1</strain>
    </source>
</reference>
<evidence type="ECO:0000256" key="3">
    <source>
        <dbReference type="ARBA" id="ARBA00006576"/>
    </source>
</evidence>
<dbReference type="NCBIfam" id="NF004064">
    <property type="entry name" value="PRK05578.1"/>
    <property type="match status" value="1"/>
</dbReference>
<gene>
    <name evidence="17" type="primary">cdd</name>
    <name evidence="16" type="ORF">ERS852490_00852</name>
    <name evidence="17" type="ORF">ERS852492_00133</name>
    <name evidence="18" type="ORF">GKE48_07720</name>
</gene>
<keyword evidence="6 13" id="KW-0479">Metal-binding</keyword>
<name>A0A174YXA2_9FIRM</name>
<organism evidence="17 20">
    <name type="scientific">Lachnospira eligens</name>
    <dbReference type="NCBI Taxonomy" id="39485"/>
    <lineage>
        <taxon>Bacteria</taxon>
        <taxon>Bacillati</taxon>
        <taxon>Bacillota</taxon>
        <taxon>Clostridia</taxon>
        <taxon>Lachnospirales</taxon>
        <taxon>Lachnospiraceae</taxon>
        <taxon>Lachnospira</taxon>
    </lineage>
</organism>
<keyword evidence="7 14" id="KW-0378">Hydrolase</keyword>
<dbReference type="PANTHER" id="PTHR11644:SF2">
    <property type="entry name" value="CYTIDINE DEAMINASE"/>
    <property type="match status" value="1"/>
</dbReference>
<sequence>MTDNELVAKAKEALENSYSPYSHFAVGAALLSTDGQVFIGCNIENSSFGATNCAERTAIFKAVSEGVKDFKAIAIVCSGDQPAYPCGICRQVMSEFFNPDTRIIVEEGGGLKTYTMSEILPDSFSL</sequence>
<dbReference type="PROSITE" id="PS00903">
    <property type="entry name" value="CYT_DCMP_DEAMINASES_1"/>
    <property type="match status" value="1"/>
</dbReference>
<dbReference type="AlphaFoldDB" id="A0A174YXA2"/>
<evidence type="ECO:0000256" key="7">
    <source>
        <dbReference type="ARBA" id="ARBA00022801"/>
    </source>
</evidence>
<dbReference type="SUPFAM" id="SSF53927">
    <property type="entry name" value="Cytidine deaminase-like"/>
    <property type="match status" value="1"/>
</dbReference>
<feature type="binding site" evidence="13">
    <location>
        <position position="86"/>
    </location>
    <ligand>
        <name>Zn(2+)</name>
        <dbReference type="ChEBI" id="CHEBI:29105"/>
        <note>catalytic</note>
    </ligand>
</feature>
<dbReference type="GO" id="GO:0008270">
    <property type="term" value="F:zinc ion binding"/>
    <property type="evidence" value="ECO:0007669"/>
    <property type="project" value="UniProtKB-UniRule"/>
</dbReference>
<evidence type="ECO:0000256" key="10">
    <source>
        <dbReference type="ARBA" id="ARBA00049252"/>
    </source>
</evidence>
<dbReference type="EMBL" id="CZBV01000001">
    <property type="protein sequence ID" value="CUQ79743.1"/>
    <property type="molecule type" value="Genomic_DNA"/>
</dbReference>
<evidence type="ECO:0000313" key="20">
    <source>
        <dbReference type="Proteomes" id="UP000095780"/>
    </source>
</evidence>
<evidence type="ECO:0000313" key="16">
    <source>
        <dbReference type="EMBL" id="CUQ76064.1"/>
    </source>
</evidence>
<evidence type="ECO:0000256" key="11">
    <source>
        <dbReference type="ARBA" id="ARBA00049558"/>
    </source>
</evidence>
<dbReference type="Proteomes" id="UP000481964">
    <property type="component" value="Unassembled WGS sequence"/>
</dbReference>
<evidence type="ECO:0000313" key="21">
    <source>
        <dbReference type="Proteomes" id="UP000481964"/>
    </source>
</evidence>
<evidence type="ECO:0000256" key="12">
    <source>
        <dbReference type="PIRSR" id="PIRSR606262-1"/>
    </source>
</evidence>
<dbReference type="EC" id="3.5.4.5" evidence="4 14"/>
<dbReference type="InterPro" id="IPR016193">
    <property type="entry name" value="Cytidine_deaminase-like"/>
</dbReference>
<comment type="catalytic activity">
    <reaction evidence="11 14">
        <text>cytidine + H2O + H(+) = uridine + NH4(+)</text>
        <dbReference type="Rhea" id="RHEA:16069"/>
        <dbReference type="ChEBI" id="CHEBI:15377"/>
        <dbReference type="ChEBI" id="CHEBI:15378"/>
        <dbReference type="ChEBI" id="CHEBI:16704"/>
        <dbReference type="ChEBI" id="CHEBI:17562"/>
        <dbReference type="ChEBI" id="CHEBI:28938"/>
        <dbReference type="EC" id="3.5.4.5"/>
    </reaction>
</comment>
<dbReference type="GO" id="GO:0005829">
    <property type="term" value="C:cytosol"/>
    <property type="evidence" value="ECO:0007669"/>
    <property type="project" value="TreeGrafter"/>
</dbReference>
<comment type="cofactor">
    <cofactor evidence="1 13 14">
        <name>Zn(2+)</name>
        <dbReference type="ChEBI" id="CHEBI:29105"/>
    </cofactor>
</comment>
<dbReference type="RefSeq" id="WP_012739209.1">
    <property type="nucleotide sequence ID" value="NZ_CABIXW010000001.1"/>
</dbReference>
<feature type="binding site" evidence="13">
    <location>
        <position position="53"/>
    </location>
    <ligand>
        <name>Zn(2+)</name>
        <dbReference type="ChEBI" id="CHEBI:29105"/>
        <note>catalytic</note>
    </ligand>
</feature>
<evidence type="ECO:0000256" key="1">
    <source>
        <dbReference type="ARBA" id="ARBA00001947"/>
    </source>
</evidence>
<dbReference type="GO" id="GO:0042802">
    <property type="term" value="F:identical protein binding"/>
    <property type="evidence" value="ECO:0007669"/>
    <property type="project" value="UniProtKB-ARBA"/>
</dbReference>
<feature type="domain" description="CMP/dCMP-type deaminase" evidence="15">
    <location>
        <begin position="1"/>
        <end position="126"/>
    </location>
</feature>
<dbReference type="InterPro" id="IPR050202">
    <property type="entry name" value="Cyt/Deoxycyt_deaminase"/>
</dbReference>
<dbReference type="GO" id="GO:0055086">
    <property type="term" value="P:nucleobase-containing small molecule metabolic process"/>
    <property type="evidence" value="ECO:0007669"/>
    <property type="project" value="UniProtKB-ARBA"/>
</dbReference>
<dbReference type="InterPro" id="IPR002125">
    <property type="entry name" value="CMP_dCMP_dom"/>
</dbReference>
<dbReference type="InterPro" id="IPR006262">
    <property type="entry name" value="Cyt_deam_tetra"/>
</dbReference>
<proteinExistence type="inferred from homology"/>
<feature type="active site" description="Proton donor" evidence="12">
    <location>
        <position position="55"/>
    </location>
</feature>
<dbReference type="GeneID" id="41355701"/>
<evidence type="ECO:0000313" key="17">
    <source>
        <dbReference type="EMBL" id="CUQ79743.1"/>
    </source>
</evidence>
<evidence type="ECO:0000256" key="6">
    <source>
        <dbReference type="ARBA" id="ARBA00022723"/>
    </source>
</evidence>
<evidence type="ECO:0000256" key="5">
    <source>
        <dbReference type="ARBA" id="ARBA00018266"/>
    </source>
</evidence>
<dbReference type="Proteomes" id="UP000095780">
    <property type="component" value="Unassembled WGS sequence"/>
</dbReference>
<protein>
    <recommendedName>
        <fullName evidence="5 14">Cytidine deaminase</fullName>
        <ecNumber evidence="4 14">3.5.4.5</ecNumber>
    </recommendedName>
    <alternativeName>
        <fullName evidence="9 14">Cytidine aminohydrolase</fullName>
    </alternativeName>
</protein>
<evidence type="ECO:0000256" key="13">
    <source>
        <dbReference type="PIRSR" id="PIRSR606262-3"/>
    </source>
</evidence>
<dbReference type="EMBL" id="WKRD01000005">
    <property type="protein sequence ID" value="MSC57333.1"/>
    <property type="molecule type" value="Genomic_DNA"/>
</dbReference>
<evidence type="ECO:0000313" key="19">
    <source>
        <dbReference type="Proteomes" id="UP000095621"/>
    </source>
</evidence>
<dbReference type="FunFam" id="3.40.140.10:FF:000008">
    <property type="entry name" value="Cytidine deaminase"/>
    <property type="match status" value="1"/>
</dbReference>
<comment type="catalytic activity">
    <reaction evidence="10 14">
        <text>2'-deoxycytidine + H2O + H(+) = 2'-deoxyuridine + NH4(+)</text>
        <dbReference type="Rhea" id="RHEA:13433"/>
        <dbReference type="ChEBI" id="CHEBI:15377"/>
        <dbReference type="ChEBI" id="CHEBI:15378"/>
        <dbReference type="ChEBI" id="CHEBI:15698"/>
        <dbReference type="ChEBI" id="CHEBI:16450"/>
        <dbReference type="ChEBI" id="CHEBI:28938"/>
        <dbReference type="EC" id="3.5.4.5"/>
    </reaction>
</comment>
<dbReference type="InterPro" id="IPR016192">
    <property type="entry name" value="APOBEC/CMP_deaminase_Zn-bd"/>
</dbReference>
<dbReference type="CDD" id="cd01283">
    <property type="entry name" value="cytidine_deaminase"/>
    <property type="match status" value="1"/>
</dbReference>
<comment type="function">
    <text evidence="2 14">This enzyme scavenges exogenous and endogenous cytidine and 2'-deoxycytidine for UMP synthesis.</text>
</comment>
<dbReference type="OrthoDB" id="9795347at2"/>
<evidence type="ECO:0000256" key="8">
    <source>
        <dbReference type="ARBA" id="ARBA00022833"/>
    </source>
</evidence>
<dbReference type="OMA" id="IEIYFMG"/>
<evidence type="ECO:0000256" key="9">
    <source>
        <dbReference type="ARBA" id="ARBA00032005"/>
    </source>
</evidence>
<dbReference type="Proteomes" id="UP000095621">
    <property type="component" value="Unassembled WGS sequence"/>
</dbReference>
<reference evidence="19 20" key="1">
    <citation type="submission" date="2015-09" db="EMBL/GenBank/DDBJ databases">
        <authorList>
            <consortium name="Pathogen Informatics"/>
        </authorList>
    </citation>
    <scope>NUCLEOTIDE SEQUENCE [LARGE SCALE GENOMIC DNA]</scope>
    <source>
        <strain evidence="16 19">2789STDY5834875</strain>
        <strain evidence="17 20">2789STDY5834878</strain>
    </source>
</reference>
<dbReference type="Pfam" id="PF00383">
    <property type="entry name" value="dCMP_cyt_deam_1"/>
    <property type="match status" value="1"/>
</dbReference>
<accession>A0A174YXA2</accession>
<evidence type="ECO:0000313" key="18">
    <source>
        <dbReference type="EMBL" id="MSC57333.1"/>
    </source>
</evidence>
<feature type="binding site" evidence="13">
    <location>
        <position position="89"/>
    </location>
    <ligand>
        <name>Zn(2+)</name>
        <dbReference type="ChEBI" id="CHEBI:29105"/>
        <note>catalytic</note>
    </ligand>
</feature>
<dbReference type="Gene3D" id="3.40.140.10">
    <property type="entry name" value="Cytidine Deaminase, domain 2"/>
    <property type="match status" value="1"/>
</dbReference>
<dbReference type="NCBIfam" id="TIGR01354">
    <property type="entry name" value="cyt_deam_tetra"/>
    <property type="match status" value="1"/>
</dbReference>
<dbReference type="GO" id="GO:0004126">
    <property type="term" value="F:cytidine deaminase activity"/>
    <property type="evidence" value="ECO:0007669"/>
    <property type="project" value="UniProtKB-UniRule"/>
</dbReference>